<organism evidence="1 2">
    <name type="scientific">Diploptera punctata</name>
    <name type="common">Pacific beetle cockroach</name>
    <dbReference type="NCBI Taxonomy" id="6984"/>
    <lineage>
        <taxon>Eukaryota</taxon>
        <taxon>Metazoa</taxon>
        <taxon>Ecdysozoa</taxon>
        <taxon>Arthropoda</taxon>
        <taxon>Hexapoda</taxon>
        <taxon>Insecta</taxon>
        <taxon>Pterygota</taxon>
        <taxon>Neoptera</taxon>
        <taxon>Polyneoptera</taxon>
        <taxon>Dictyoptera</taxon>
        <taxon>Blattodea</taxon>
        <taxon>Blaberoidea</taxon>
        <taxon>Blaberidae</taxon>
        <taxon>Diplopterinae</taxon>
        <taxon>Diploptera</taxon>
    </lineage>
</organism>
<sequence>MLVKVYRYFQAYSRPIFSTLLCDRCICRSEEPHFQVVRSSDITTGQQQWRGSAVLCYTRSMDSKIEFFLKELIADRRISNKSSHPYTL</sequence>
<name>A0AAD7ZJF5_DIPPU</name>
<accession>A0AAD7ZJF5</accession>
<dbReference type="AlphaFoldDB" id="A0AAD7ZJF5"/>
<evidence type="ECO:0000313" key="1">
    <source>
        <dbReference type="EMBL" id="KAJ9581810.1"/>
    </source>
</evidence>
<gene>
    <name evidence="1" type="ORF">L9F63_003879</name>
</gene>
<evidence type="ECO:0000313" key="2">
    <source>
        <dbReference type="Proteomes" id="UP001233999"/>
    </source>
</evidence>
<comment type="caution">
    <text evidence="1">The sequence shown here is derived from an EMBL/GenBank/DDBJ whole genome shotgun (WGS) entry which is preliminary data.</text>
</comment>
<keyword evidence="2" id="KW-1185">Reference proteome</keyword>
<proteinExistence type="predicted"/>
<feature type="non-terminal residue" evidence="1">
    <location>
        <position position="1"/>
    </location>
</feature>
<dbReference type="EMBL" id="JASPKZ010007842">
    <property type="protein sequence ID" value="KAJ9581810.1"/>
    <property type="molecule type" value="Genomic_DNA"/>
</dbReference>
<dbReference type="Proteomes" id="UP001233999">
    <property type="component" value="Unassembled WGS sequence"/>
</dbReference>
<feature type="non-terminal residue" evidence="1">
    <location>
        <position position="88"/>
    </location>
</feature>
<reference evidence="1" key="1">
    <citation type="journal article" date="2023" name="IScience">
        <title>Live-bearing cockroach genome reveals convergent evolutionary mechanisms linked to viviparity in insects and beyond.</title>
        <authorList>
            <person name="Fouks B."/>
            <person name="Harrison M.C."/>
            <person name="Mikhailova A.A."/>
            <person name="Marchal E."/>
            <person name="English S."/>
            <person name="Carruthers M."/>
            <person name="Jennings E.C."/>
            <person name="Chiamaka E.L."/>
            <person name="Frigard R.A."/>
            <person name="Pippel M."/>
            <person name="Attardo G.M."/>
            <person name="Benoit J.B."/>
            <person name="Bornberg-Bauer E."/>
            <person name="Tobe S.S."/>
        </authorList>
    </citation>
    <scope>NUCLEOTIDE SEQUENCE</scope>
    <source>
        <strain evidence="1">Stay&amp;Tobe</strain>
    </source>
</reference>
<reference evidence="1" key="2">
    <citation type="submission" date="2023-05" db="EMBL/GenBank/DDBJ databases">
        <authorList>
            <person name="Fouks B."/>
        </authorList>
    </citation>
    <scope>NUCLEOTIDE SEQUENCE</scope>
    <source>
        <strain evidence="1">Stay&amp;Tobe</strain>
        <tissue evidence="1">Testes</tissue>
    </source>
</reference>
<protein>
    <submittedName>
        <fullName evidence="1">Uncharacterized protein</fullName>
    </submittedName>
</protein>